<dbReference type="Proteomes" id="UP000185608">
    <property type="component" value="Chromosome"/>
</dbReference>
<evidence type="ECO:0000256" key="4">
    <source>
        <dbReference type="ARBA" id="ARBA00022989"/>
    </source>
</evidence>
<evidence type="ECO:0000256" key="6">
    <source>
        <dbReference type="SAM" id="MobiDB-lite"/>
    </source>
</evidence>
<comment type="subcellular location">
    <subcellularLocation>
        <location evidence="1">Cell membrane</location>
        <topology evidence="1">Multi-pass membrane protein</topology>
    </subcellularLocation>
</comment>
<dbReference type="Pfam" id="PF01899">
    <property type="entry name" value="MNHE"/>
    <property type="match status" value="1"/>
</dbReference>
<evidence type="ECO:0000256" key="7">
    <source>
        <dbReference type="SAM" id="Phobius"/>
    </source>
</evidence>
<dbReference type="PANTHER" id="PTHR34584">
    <property type="entry name" value="NA(+)/H(+) ANTIPORTER SUBUNIT E1"/>
    <property type="match status" value="1"/>
</dbReference>
<evidence type="ECO:0000313" key="8">
    <source>
        <dbReference type="EMBL" id="AOW80207.1"/>
    </source>
</evidence>
<evidence type="ECO:0000256" key="5">
    <source>
        <dbReference type="ARBA" id="ARBA00023136"/>
    </source>
</evidence>
<evidence type="ECO:0000313" key="9">
    <source>
        <dbReference type="Proteomes" id="UP000185608"/>
    </source>
</evidence>
<feature type="transmembrane region" description="Helical" evidence="7">
    <location>
        <begin position="191"/>
        <end position="211"/>
    </location>
</feature>
<dbReference type="EMBL" id="CP016070">
    <property type="protein sequence ID" value="AOW80207.1"/>
    <property type="molecule type" value="Genomic_DNA"/>
</dbReference>
<gene>
    <name evidence="8" type="ORF">HTSR_1024</name>
</gene>
<reference evidence="8 9" key="1">
    <citation type="submission" date="2016-06" db="EMBL/GenBank/DDBJ databases">
        <title>Discovery of anaerobic lithoheterotrophic haloarchaeon capable of sulfur respiration by hydrogen and formate.</title>
        <authorList>
            <person name="Sorokin D.Y."/>
            <person name="Kublanov I.V."/>
            <person name="Roman P."/>
            <person name="Sinninghe Damste J.S."/>
            <person name="Golyshin P.N."/>
            <person name="Rojo D."/>
            <person name="Ciordia S."/>
            <person name="Mena Md.C."/>
            <person name="Ferrer M."/>
            <person name="Smedile F."/>
            <person name="Messina E."/>
            <person name="La Cono V."/>
            <person name="Yakimov M.M."/>
        </authorList>
    </citation>
    <scope>NUCLEOTIDE SEQUENCE [LARGE SCALE GENOMIC DNA]</scope>
    <source>
        <strain evidence="8 9">HTSR1</strain>
    </source>
</reference>
<dbReference type="KEGG" id="halh:HTSR_1024"/>
<keyword evidence="3 7" id="KW-0812">Transmembrane</keyword>
<sequence length="369" mass="39886">MAESSARILVPVGDSSTLRNTVAHAVREGLEGEPSQARAIHFVYPIRWRPVEGTQAVPEDAQELLERVAVWAREDLEDVDGTVEVVTDTVGADRYLFSPDDYATVLQHYAAENDLDRVILDPEYVPTGGAPMLAPLKTALSGDVLTVEEAPVTRPAQRTPLPSRATLSKTGIVFGSAYGFYLLIAGSLSQFNLLTGALAAGLVAAIFGSIAVTGRQSITTLFARLGRMATYVPYLLWEIAKANLTVAYIILHPRLPIDPGMQRFEAAVWGDMSVTTLANSITLTPGTLTVDVRHDSLFVHSLNQSARDGLASGDLERAVRYVFWGPSGRELKSPVSRGAIETFTPNFEEEPDQSPRADGGKLPTAGERK</sequence>
<evidence type="ECO:0000256" key="3">
    <source>
        <dbReference type="ARBA" id="ARBA00022692"/>
    </source>
</evidence>
<dbReference type="InterPro" id="IPR002758">
    <property type="entry name" value="Cation_antiport_E"/>
</dbReference>
<keyword evidence="5 7" id="KW-0472">Membrane</keyword>
<dbReference type="GeneID" id="29829022"/>
<dbReference type="GO" id="GO:0008324">
    <property type="term" value="F:monoatomic cation transmembrane transporter activity"/>
    <property type="evidence" value="ECO:0007669"/>
    <property type="project" value="InterPro"/>
</dbReference>
<proteinExistence type="predicted"/>
<evidence type="ECO:0000256" key="2">
    <source>
        <dbReference type="ARBA" id="ARBA00022475"/>
    </source>
</evidence>
<dbReference type="NCBIfam" id="NF009295">
    <property type="entry name" value="PRK12652.1"/>
    <property type="match status" value="1"/>
</dbReference>
<evidence type="ECO:0000256" key="1">
    <source>
        <dbReference type="ARBA" id="ARBA00004651"/>
    </source>
</evidence>
<keyword evidence="4 7" id="KW-1133">Transmembrane helix</keyword>
<dbReference type="RefSeq" id="WP_070364914.1">
    <property type="nucleotide sequence ID" value="NZ_CP016070.1"/>
</dbReference>
<feature type="region of interest" description="Disordered" evidence="6">
    <location>
        <begin position="332"/>
        <end position="369"/>
    </location>
</feature>
<dbReference type="PANTHER" id="PTHR34584:SF1">
    <property type="entry name" value="NA(+)_H(+) ANTIPORTER SUBUNIT E1"/>
    <property type="match status" value="1"/>
</dbReference>
<dbReference type="STRING" id="1873524.HSR6_1057"/>
<keyword evidence="2" id="KW-1003">Cell membrane</keyword>
<accession>A0A1D8S4D2</accession>
<organism evidence="8 9">
    <name type="scientific">Halodesulfurarchaeum formicicum</name>
    <dbReference type="NCBI Taxonomy" id="1873524"/>
    <lineage>
        <taxon>Archaea</taxon>
        <taxon>Methanobacteriati</taxon>
        <taxon>Methanobacteriota</taxon>
        <taxon>Stenosarchaea group</taxon>
        <taxon>Halobacteria</taxon>
        <taxon>Halobacteriales</taxon>
        <taxon>Halobacteriaceae</taxon>
        <taxon>Halodesulfurarchaeum</taxon>
    </lineage>
</organism>
<name>A0A1D8S4D2_9EURY</name>
<dbReference type="GO" id="GO:0005886">
    <property type="term" value="C:plasma membrane"/>
    <property type="evidence" value="ECO:0007669"/>
    <property type="project" value="UniProtKB-SubCell"/>
</dbReference>
<protein>
    <submittedName>
        <fullName evidence="8">Monovalent cation/H+ antiporter subunit E</fullName>
    </submittedName>
</protein>
<feature type="transmembrane region" description="Helical" evidence="7">
    <location>
        <begin position="231"/>
        <end position="251"/>
    </location>
</feature>
<dbReference type="AlphaFoldDB" id="A0A1D8S4D2"/>
<feature type="transmembrane region" description="Helical" evidence="7">
    <location>
        <begin position="167"/>
        <end position="184"/>
    </location>
</feature>